<dbReference type="AlphaFoldDB" id="A0A2W5AZD6"/>
<dbReference type="PIRSF" id="PIRSF038991">
    <property type="entry name" value="Protein_AbrB"/>
    <property type="match status" value="1"/>
</dbReference>
<feature type="transmembrane region" description="Helical" evidence="2">
    <location>
        <begin position="68"/>
        <end position="90"/>
    </location>
</feature>
<feature type="transmembrane region" description="Helical" evidence="2">
    <location>
        <begin position="193"/>
        <end position="210"/>
    </location>
</feature>
<dbReference type="GO" id="GO:0016020">
    <property type="term" value="C:membrane"/>
    <property type="evidence" value="ECO:0007669"/>
    <property type="project" value="InterPro"/>
</dbReference>
<organism evidence="3 4">
    <name type="scientific">Corynebacterium urealyticum</name>
    <dbReference type="NCBI Taxonomy" id="43771"/>
    <lineage>
        <taxon>Bacteria</taxon>
        <taxon>Bacillati</taxon>
        <taxon>Actinomycetota</taxon>
        <taxon>Actinomycetes</taxon>
        <taxon>Mycobacteriales</taxon>
        <taxon>Corynebacteriaceae</taxon>
        <taxon>Corynebacterium</taxon>
    </lineage>
</organism>
<feature type="transmembrane region" description="Helical" evidence="2">
    <location>
        <begin position="222"/>
        <end position="239"/>
    </location>
</feature>
<sequence length="383" mass="39127">MALALLCTAIGVPAAWIFAFLVVFGADAVFSGRATIPPAFLMTPAQVLIAMLCAGPLATVSGGQVASYLAPAALSLVVTLVVCAFGAWLLHRVNGVDGATGLLATLAGGASGMVLIARDVRADVQFVTLTQYLRLTVIVFTLPGLVAWLSTYSDAPGPDSVGPGSAGEAAGAVDPSLWDGVAAAAGSFWRTPWQGVLGALAVGLLVWLIVKATAPLFKIPSPYLIVSMAVVVAAIAAGVPQEFVLPEGLAVNLAYAIIGVQAGGTLTKGALRQFSAALPMLLGVLLLMVASSLATGWFIAWASDFDILDAYLATVPGGVYAVLAFAHDSGSDPLVTVVQVLRVLVMLIAGAFAPTVIDWLRRTGPTRRTGSPSRDAAGHPTGR</sequence>
<feature type="transmembrane region" description="Helical" evidence="2">
    <location>
        <begin position="41"/>
        <end position="61"/>
    </location>
</feature>
<dbReference type="GO" id="GO:0010468">
    <property type="term" value="P:regulation of gene expression"/>
    <property type="evidence" value="ECO:0007669"/>
    <property type="project" value="InterPro"/>
</dbReference>
<comment type="caution">
    <text evidence="3">The sequence shown here is derived from an EMBL/GenBank/DDBJ whole genome shotgun (WGS) entry which is preliminary data.</text>
</comment>
<evidence type="ECO:0000313" key="3">
    <source>
        <dbReference type="EMBL" id="PZO98507.1"/>
    </source>
</evidence>
<evidence type="ECO:0000256" key="1">
    <source>
        <dbReference type="SAM" id="MobiDB-lite"/>
    </source>
</evidence>
<reference evidence="3 4" key="1">
    <citation type="submission" date="2017-11" db="EMBL/GenBank/DDBJ databases">
        <title>Infants hospitalized years apart are colonized by the same room-sourced microbial strains.</title>
        <authorList>
            <person name="Brooks B."/>
            <person name="Olm M.R."/>
            <person name="Firek B.A."/>
            <person name="Baker R."/>
            <person name="Thomas B.C."/>
            <person name="Morowitz M.J."/>
            <person name="Banfield J.F."/>
        </authorList>
    </citation>
    <scope>NUCLEOTIDE SEQUENCE [LARGE SCALE GENOMIC DNA]</scope>
    <source>
        <strain evidence="3">S2_012_000_R3_87</strain>
    </source>
</reference>
<evidence type="ECO:0000256" key="2">
    <source>
        <dbReference type="SAM" id="Phobius"/>
    </source>
</evidence>
<gene>
    <name evidence="3" type="ORF">DI609_10490</name>
</gene>
<dbReference type="InterPro" id="IPR007820">
    <property type="entry name" value="AbrB_fam"/>
</dbReference>
<accession>A0A2W5AZD6</accession>
<feature type="transmembrane region" description="Helical" evidence="2">
    <location>
        <begin position="339"/>
        <end position="360"/>
    </location>
</feature>
<dbReference type="InterPro" id="IPR017516">
    <property type="entry name" value="AbrB_dup"/>
</dbReference>
<dbReference type="PANTHER" id="PTHR38457">
    <property type="entry name" value="REGULATOR ABRB-RELATED"/>
    <property type="match status" value="1"/>
</dbReference>
<evidence type="ECO:0000313" key="4">
    <source>
        <dbReference type="Proteomes" id="UP000249451"/>
    </source>
</evidence>
<evidence type="ECO:0008006" key="5">
    <source>
        <dbReference type="Google" id="ProtNLM"/>
    </source>
</evidence>
<feature type="region of interest" description="Disordered" evidence="1">
    <location>
        <begin position="364"/>
        <end position="383"/>
    </location>
</feature>
<dbReference type="Pfam" id="PF05145">
    <property type="entry name" value="AbrB"/>
    <property type="match status" value="1"/>
</dbReference>
<proteinExistence type="predicted"/>
<keyword evidence="2" id="KW-0472">Membrane</keyword>
<dbReference type="NCBIfam" id="TIGR03082">
    <property type="entry name" value="Gneg_AbrB_dup"/>
    <property type="match status" value="1"/>
</dbReference>
<name>A0A2W5AZD6_9CORY</name>
<feature type="transmembrane region" description="Helical" evidence="2">
    <location>
        <begin position="102"/>
        <end position="120"/>
    </location>
</feature>
<keyword evidence="2" id="KW-0812">Transmembrane</keyword>
<dbReference type="Proteomes" id="UP000249451">
    <property type="component" value="Unassembled WGS sequence"/>
</dbReference>
<dbReference type="PANTHER" id="PTHR38457:SF1">
    <property type="entry name" value="REGULATOR ABRB-RELATED"/>
    <property type="match status" value="1"/>
</dbReference>
<protein>
    <recommendedName>
        <fullName evidence="5">AbrB family transcriptional regulator</fullName>
    </recommendedName>
</protein>
<keyword evidence="2" id="KW-1133">Transmembrane helix</keyword>
<dbReference type="EMBL" id="QFNY01000282">
    <property type="protein sequence ID" value="PZO98507.1"/>
    <property type="molecule type" value="Genomic_DNA"/>
</dbReference>
<feature type="transmembrane region" description="Helical" evidence="2">
    <location>
        <begin position="276"/>
        <end position="300"/>
    </location>
</feature>
<feature type="transmembrane region" description="Helical" evidence="2">
    <location>
        <begin position="132"/>
        <end position="150"/>
    </location>
</feature>
<feature type="compositionally biased region" description="Low complexity" evidence="1">
    <location>
        <begin position="364"/>
        <end position="374"/>
    </location>
</feature>